<dbReference type="InterPro" id="IPR012337">
    <property type="entry name" value="RNaseH-like_sf"/>
</dbReference>
<dbReference type="GO" id="GO:0003723">
    <property type="term" value="F:RNA binding"/>
    <property type="evidence" value="ECO:0007669"/>
    <property type="project" value="UniProtKB-UniRule"/>
</dbReference>
<dbReference type="EMBL" id="VULN01000007">
    <property type="protein sequence ID" value="MSS82168.1"/>
    <property type="molecule type" value="Genomic_DNA"/>
</dbReference>
<name>A0A6N7W1Y7_ACIFE</name>
<keyword evidence="8 10" id="KW-0255">Endonuclease</keyword>
<evidence type="ECO:0000256" key="11">
    <source>
        <dbReference type="RuleBase" id="RU003515"/>
    </source>
</evidence>
<dbReference type="PROSITE" id="PS51975">
    <property type="entry name" value="RNASE_H_2"/>
    <property type="match status" value="1"/>
</dbReference>
<accession>A0A6N7W1Y7</accession>
<dbReference type="PANTHER" id="PTHR10954">
    <property type="entry name" value="RIBONUCLEASE H2 SUBUNIT A"/>
    <property type="match status" value="1"/>
</dbReference>
<sequence length="319" mass="34793">MTPYDFDQYVTLVREKLQLLTEEPVEQKEINYGRQLKVRKGPDTVNLALYNGKKGLKQVWSGKVSSFRDCCQKALDGETEPSALAGDLSAGGGKVTLLDGKPGFDGLWCGSDESGKGDYFGPLAVAAVCLDLETARQYQSWGICDSKALTDGKIHQLAEKIRQTAKAHTVLVLKPQFYNQRYIQLKSQKQNLNHLLASGHIHALGRVLQQVPECHFALVDQFTRHNAISSTLEAAYPGLKVYQQPKGEADMAVAAASILARDAFVEVMGELSQKAGFELPKGGGSQATAAARKLAKAQGEEALSQYVKLHFANTGKLRL</sequence>
<evidence type="ECO:0000313" key="13">
    <source>
        <dbReference type="EMBL" id="MSS82168.1"/>
    </source>
</evidence>
<evidence type="ECO:0000256" key="6">
    <source>
        <dbReference type="ARBA" id="ARBA00022722"/>
    </source>
</evidence>
<proteinExistence type="inferred from homology"/>
<evidence type="ECO:0000256" key="5">
    <source>
        <dbReference type="ARBA" id="ARBA00022490"/>
    </source>
</evidence>
<evidence type="ECO:0000256" key="3">
    <source>
        <dbReference type="ARBA" id="ARBA00004496"/>
    </source>
</evidence>
<dbReference type="CDD" id="cd06590">
    <property type="entry name" value="RNase_HII_bacteria_HIII_like"/>
    <property type="match status" value="1"/>
</dbReference>
<evidence type="ECO:0000256" key="7">
    <source>
        <dbReference type="ARBA" id="ARBA00022723"/>
    </source>
</evidence>
<evidence type="ECO:0000313" key="14">
    <source>
        <dbReference type="Proteomes" id="UP000441455"/>
    </source>
</evidence>
<organism evidence="13 14">
    <name type="scientific">Acidaminococcus fermentans</name>
    <dbReference type="NCBI Taxonomy" id="905"/>
    <lineage>
        <taxon>Bacteria</taxon>
        <taxon>Bacillati</taxon>
        <taxon>Bacillota</taxon>
        <taxon>Negativicutes</taxon>
        <taxon>Acidaminococcales</taxon>
        <taxon>Acidaminococcaceae</taxon>
        <taxon>Acidaminococcus</taxon>
    </lineage>
</organism>
<dbReference type="AlphaFoldDB" id="A0A6N7W1Y7"/>
<evidence type="ECO:0000256" key="10">
    <source>
        <dbReference type="PROSITE-ProRule" id="PRU01319"/>
    </source>
</evidence>
<evidence type="ECO:0000256" key="9">
    <source>
        <dbReference type="ARBA" id="ARBA00022801"/>
    </source>
</evidence>
<dbReference type="InterPro" id="IPR024567">
    <property type="entry name" value="RNase_HII/HIII_dom"/>
</dbReference>
<dbReference type="InterPro" id="IPR036397">
    <property type="entry name" value="RNaseH_sf"/>
</dbReference>
<dbReference type="GO" id="GO:0004523">
    <property type="term" value="F:RNA-DNA hybrid ribonuclease activity"/>
    <property type="evidence" value="ECO:0007669"/>
    <property type="project" value="UniProtKB-UniRule"/>
</dbReference>
<dbReference type="Proteomes" id="UP000441455">
    <property type="component" value="Unassembled WGS sequence"/>
</dbReference>
<comment type="subcellular location">
    <subcellularLocation>
        <location evidence="3">Cytoplasm</location>
    </subcellularLocation>
</comment>
<keyword evidence="9 10" id="KW-0378">Hydrolase</keyword>
<protein>
    <recommendedName>
        <fullName evidence="11">Ribonuclease</fullName>
        <ecNumber evidence="11">3.1.26.4</ecNumber>
    </recommendedName>
</protein>
<dbReference type="OrthoDB" id="9777935at2"/>
<feature type="binding site" evidence="10">
    <location>
        <position position="220"/>
    </location>
    <ligand>
        <name>a divalent metal cation</name>
        <dbReference type="ChEBI" id="CHEBI:60240"/>
    </ligand>
</feature>
<dbReference type="EC" id="3.1.26.4" evidence="11"/>
<comment type="catalytic activity">
    <reaction evidence="1 10 11">
        <text>Endonucleolytic cleavage to 5'-phosphomonoester.</text>
        <dbReference type="EC" id="3.1.26.4"/>
    </reaction>
</comment>
<dbReference type="GO" id="GO:0046872">
    <property type="term" value="F:metal ion binding"/>
    <property type="evidence" value="ECO:0007669"/>
    <property type="project" value="UniProtKB-KW"/>
</dbReference>
<dbReference type="GO" id="GO:0043137">
    <property type="term" value="P:DNA replication, removal of RNA primer"/>
    <property type="evidence" value="ECO:0007669"/>
    <property type="project" value="TreeGrafter"/>
</dbReference>
<dbReference type="GO" id="GO:0005737">
    <property type="term" value="C:cytoplasm"/>
    <property type="evidence" value="ECO:0007669"/>
    <property type="project" value="UniProtKB-SubCell"/>
</dbReference>
<dbReference type="PANTHER" id="PTHR10954:SF23">
    <property type="entry name" value="RIBONUCLEASE"/>
    <property type="match status" value="1"/>
</dbReference>
<dbReference type="SUPFAM" id="SSF53098">
    <property type="entry name" value="Ribonuclease H-like"/>
    <property type="match status" value="1"/>
</dbReference>
<feature type="domain" description="RNase H type-2" evidence="12">
    <location>
        <begin position="106"/>
        <end position="319"/>
    </location>
</feature>
<dbReference type="InterPro" id="IPR001352">
    <property type="entry name" value="RNase_HII/HIII"/>
</dbReference>
<evidence type="ECO:0000256" key="8">
    <source>
        <dbReference type="ARBA" id="ARBA00022759"/>
    </source>
</evidence>
<dbReference type="Pfam" id="PF01351">
    <property type="entry name" value="RNase_HII"/>
    <property type="match status" value="1"/>
</dbReference>
<dbReference type="RefSeq" id="WP_022487809.1">
    <property type="nucleotide sequence ID" value="NZ_VULN01000007.1"/>
</dbReference>
<dbReference type="GO" id="GO:0032299">
    <property type="term" value="C:ribonuclease H2 complex"/>
    <property type="evidence" value="ECO:0007669"/>
    <property type="project" value="TreeGrafter"/>
</dbReference>
<dbReference type="Gene3D" id="3.30.420.10">
    <property type="entry name" value="Ribonuclease H-like superfamily/Ribonuclease H"/>
    <property type="match status" value="1"/>
</dbReference>
<evidence type="ECO:0000256" key="4">
    <source>
        <dbReference type="ARBA" id="ARBA00008378"/>
    </source>
</evidence>
<comment type="caution">
    <text evidence="13">The sequence shown here is derived from an EMBL/GenBank/DDBJ whole genome shotgun (WGS) entry which is preliminary data.</text>
</comment>
<evidence type="ECO:0000259" key="12">
    <source>
        <dbReference type="PROSITE" id="PS51975"/>
    </source>
</evidence>
<feature type="binding site" evidence="10">
    <location>
        <position position="113"/>
    </location>
    <ligand>
        <name>a divalent metal cation</name>
        <dbReference type="ChEBI" id="CHEBI:60240"/>
    </ligand>
</feature>
<evidence type="ECO:0000256" key="2">
    <source>
        <dbReference type="ARBA" id="ARBA00004065"/>
    </source>
</evidence>
<feature type="binding site" evidence="10">
    <location>
        <position position="112"/>
    </location>
    <ligand>
        <name>a divalent metal cation</name>
        <dbReference type="ChEBI" id="CHEBI:60240"/>
    </ligand>
</feature>
<reference evidence="13 14" key="1">
    <citation type="submission" date="2019-08" db="EMBL/GenBank/DDBJ databases">
        <title>In-depth cultivation of the pig gut microbiome towards novel bacterial diversity and tailored functional studies.</title>
        <authorList>
            <person name="Wylensek D."/>
            <person name="Hitch T.C.A."/>
            <person name="Clavel T."/>
        </authorList>
    </citation>
    <scope>NUCLEOTIDE SEQUENCE [LARGE SCALE GENOMIC DNA]</scope>
    <source>
        <strain evidence="13 14">WCA-389-WT-5B</strain>
    </source>
</reference>
<dbReference type="GO" id="GO:0006298">
    <property type="term" value="P:mismatch repair"/>
    <property type="evidence" value="ECO:0007669"/>
    <property type="project" value="TreeGrafter"/>
</dbReference>
<evidence type="ECO:0000256" key="1">
    <source>
        <dbReference type="ARBA" id="ARBA00000077"/>
    </source>
</evidence>
<comment type="cofactor">
    <cofactor evidence="10">
        <name>Mn(2+)</name>
        <dbReference type="ChEBI" id="CHEBI:29035"/>
    </cofactor>
    <cofactor evidence="10">
        <name>Mg(2+)</name>
        <dbReference type="ChEBI" id="CHEBI:18420"/>
    </cofactor>
    <text evidence="10">Manganese or magnesium. Binds 1 divalent metal ion per monomer in the absence of substrate. May bind a second metal ion after substrate binding.</text>
</comment>
<gene>
    <name evidence="13" type="ORF">FX155_06115</name>
</gene>
<comment type="similarity">
    <text evidence="4">Belongs to the RNase HII family. RnhC subfamily.</text>
</comment>
<keyword evidence="7 10" id="KW-0479">Metal-binding</keyword>
<keyword evidence="5" id="KW-0963">Cytoplasm</keyword>
<keyword evidence="6 10" id="KW-0540">Nuclease</keyword>
<comment type="function">
    <text evidence="2 11">Endonuclease that specifically degrades the RNA of RNA-DNA hybrids.</text>
</comment>